<dbReference type="Gene3D" id="1.10.10.2840">
    <property type="entry name" value="PucR C-terminal helix-turn-helix domain"/>
    <property type="match status" value="1"/>
</dbReference>
<dbReference type="PATRIC" id="fig|324602.8.peg.566"/>
<dbReference type="STRING" id="324602.Caur_0498"/>
<dbReference type="PANTHER" id="PTHR33744">
    <property type="entry name" value="CARBOHYDRATE DIACID REGULATOR"/>
    <property type="match status" value="1"/>
</dbReference>
<reference evidence="6" key="1">
    <citation type="journal article" date="2011" name="BMC Genomics">
        <title>Complete genome sequence of the filamentous anoxygenic phototrophic bacterium Chloroflexus aurantiacus.</title>
        <authorList>
            <person name="Tang K.H."/>
            <person name="Barry K."/>
            <person name="Chertkov O."/>
            <person name="Dalin E."/>
            <person name="Han C.S."/>
            <person name="Hauser L.J."/>
            <person name="Honchak B.M."/>
            <person name="Karbach L.E."/>
            <person name="Land M.L."/>
            <person name="Lapidus A."/>
            <person name="Larimer F.W."/>
            <person name="Mikhailova N."/>
            <person name="Pitluck S."/>
            <person name="Pierson B.K."/>
            <person name="Blankenship R.E."/>
        </authorList>
    </citation>
    <scope>NUCLEOTIDE SEQUENCE [LARGE SCALE GENOMIC DNA]</scope>
    <source>
        <strain evidence="6">ATCC 29366 / DSM 635 / J-10-fl</strain>
    </source>
</reference>
<dbReference type="EnsemblBacteria" id="ABY33746">
    <property type="protein sequence ID" value="ABY33746"/>
    <property type="gene ID" value="Caur_0498"/>
</dbReference>
<comment type="similarity">
    <text evidence="1">Belongs to the CdaR family.</text>
</comment>
<dbReference type="Pfam" id="PF17853">
    <property type="entry name" value="GGDEF_2"/>
    <property type="match status" value="1"/>
</dbReference>
<dbReference type="Pfam" id="PF07905">
    <property type="entry name" value="PucR"/>
    <property type="match status" value="1"/>
</dbReference>
<dbReference type="PANTHER" id="PTHR33744:SF1">
    <property type="entry name" value="DNA-BINDING TRANSCRIPTIONAL ACTIVATOR ADER"/>
    <property type="match status" value="1"/>
</dbReference>
<dbReference type="InterPro" id="IPR042070">
    <property type="entry name" value="PucR_C-HTH_sf"/>
</dbReference>
<protein>
    <submittedName>
        <fullName evidence="5">Transcriptional regulator, CdaR</fullName>
    </submittedName>
</protein>
<name>A9WE86_CHLAA</name>
<accession>A9WE86</accession>
<dbReference type="InterPro" id="IPR012914">
    <property type="entry name" value="PucR_dom"/>
</dbReference>
<dbReference type="RefSeq" id="WP_012256402.1">
    <property type="nucleotide sequence ID" value="NC_010175.1"/>
</dbReference>
<feature type="domain" description="CdaR GGDEF-like" evidence="4">
    <location>
        <begin position="280"/>
        <end position="396"/>
    </location>
</feature>
<proteinExistence type="inferred from homology"/>
<sequence>MVTITVRDVVRLALPEGTNIVAGAAGLGRQVSWIATLRATLPAFAELRGGELALLSVEAALALDPRLTLAVLVRRLAQAPVPIAGVAVLGTITPEDQQAAEDARLPLLQLPEGVDLREVEREITRLITDYEAQFERRAARLYDLLTQCSLQGGGISGLLDILHERTGQSVAFYASNGVLRAQRGRGQSRLALQALRPNGRGETTLLNQQIWVEPIGNSGLPIGYVAIAGTLLDPWDRTAAQRGALALALELAKEQAVQAAEERLRGDFIAGILAGAPGDLAAVIQRGQELGYTLHLPHTAMLVHIDDASTATLARAATNIQNELKRLGVNAPISRRESNVLCMLPTTSVTRLRELTEQLRERLRLDHPNVVIAIGTPATHLTEWRRSVEEAEQSLSLGRQIFGNDRVLAFGDLGVYRLLIRLRETPELWSFYRETLSSLAEYDKRQHADLIKTLEAYFNHLGNLRATSEALHVHRNTLLYRLERIKEISGMDLDNAEEHFALWLAVRAHRILATLEE</sequence>
<dbReference type="InterPro" id="IPR041522">
    <property type="entry name" value="CdaR_GGDEF"/>
</dbReference>
<organism evidence="5 6">
    <name type="scientific">Chloroflexus aurantiacus (strain ATCC 29366 / DSM 635 / J-10-fl)</name>
    <dbReference type="NCBI Taxonomy" id="324602"/>
    <lineage>
        <taxon>Bacteria</taxon>
        <taxon>Bacillati</taxon>
        <taxon>Chloroflexota</taxon>
        <taxon>Chloroflexia</taxon>
        <taxon>Chloroflexales</taxon>
        <taxon>Chloroflexineae</taxon>
        <taxon>Chloroflexaceae</taxon>
        <taxon>Chloroflexus</taxon>
    </lineage>
</organism>
<evidence type="ECO:0000259" key="2">
    <source>
        <dbReference type="Pfam" id="PF07905"/>
    </source>
</evidence>
<dbReference type="eggNOG" id="COG2508">
    <property type="taxonomic scope" value="Bacteria"/>
</dbReference>
<dbReference type="GO" id="GO:0003700">
    <property type="term" value="F:DNA-binding transcription factor activity"/>
    <property type="evidence" value="ECO:0000318"/>
    <property type="project" value="GO_Central"/>
</dbReference>
<dbReference type="AlphaFoldDB" id="A9WE86"/>
<dbReference type="InParanoid" id="A9WE86"/>
<feature type="domain" description="Purine catabolism PurC-like" evidence="2">
    <location>
        <begin position="9"/>
        <end position="127"/>
    </location>
</feature>
<dbReference type="Pfam" id="PF13556">
    <property type="entry name" value="HTH_30"/>
    <property type="match status" value="1"/>
</dbReference>
<dbReference type="FunCoup" id="A9WE86">
    <property type="interactions" value="25"/>
</dbReference>
<dbReference type="InterPro" id="IPR051448">
    <property type="entry name" value="CdaR-like_regulators"/>
</dbReference>
<evidence type="ECO:0000313" key="5">
    <source>
        <dbReference type="EMBL" id="ABY33746.1"/>
    </source>
</evidence>
<feature type="domain" description="PucR C-terminal helix-turn-helix" evidence="3">
    <location>
        <begin position="450"/>
        <end position="508"/>
    </location>
</feature>
<evidence type="ECO:0000256" key="1">
    <source>
        <dbReference type="ARBA" id="ARBA00006754"/>
    </source>
</evidence>
<dbReference type="KEGG" id="cau:Caur_0498"/>
<dbReference type="HOGENOM" id="CLU_017436_3_0_0"/>
<dbReference type="EMBL" id="CP000909">
    <property type="protein sequence ID" value="ABY33746.1"/>
    <property type="molecule type" value="Genomic_DNA"/>
</dbReference>
<dbReference type="GO" id="GO:0045893">
    <property type="term" value="P:positive regulation of DNA-templated transcription"/>
    <property type="evidence" value="ECO:0000318"/>
    <property type="project" value="GO_Central"/>
</dbReference>
<evidence type="ECO:0000259" key="4">
    <source>
        <dbReference type="Pfam" id="PF17853"/>
    </source>
</evidence>
<evidence type="ECO:0000259" key="3">
    <source>
        <dbReference type="Pfam" id="PF13556"/>
    </source>
</evidence>
<evidence type="ECO:0000313" key="6">
    <source>
        <dbReference type="Proteomes" id="UP000002008"/>
    </source>
</evidence>
<dbReference type="InterPro" id="IPR025736">
    <property type="entry name" value="PucR_C-HTH_dom"/>
</dbReference>
<keyword evidence="6" id="KW-1185">Reference proteome</keyword>
<gene>
    <name evidence="5" type="ordered locus">Caur_0498</name>
</gene>
<dbReference type="Proteomes" id="UP000002008">
    <property type="component" value="Chromosome"/>
</dbReference>